<dbReference type="Pfam" id="PF00501">
    <property type="entry name" value="AMP-binding"/>
    <property type="match status" value="1"/>
</dbReference>
<reference evidence="6 7" key="1">
    <citation type="journal article" date="2024" name="Insects">
        <title>An Improved Chromosome-Level Genome Assembly of the Firefly Pyrocoelia pectoralis.</title>
        <authorList>
            <person name="Fu X."/>
            <person name="Meyer-Rochow V.B."/>
            <person name="Ballantyne L."/>
            <person name="Zhu X."/>
        </authorList>
    </citation>
    <scope>NUCLEOTIDE SEQUENCE [LARGE SCALE GENOMIC DNA]</scope>
    <source>
        <strain evidence="6">XCY_ONT2</strain>
    </source>
</reference>
<dbReference type="Proteomes" id="UP001329430">
    <property type="component" value="Chromosome 3"/>
</dbReference>
<evidence type="ECO:0000313" key="6">
    <source>
        <dbReference type="EMBL" id="KAK5647006.1"/>
    </source>
</evidence>
<proteinExistence type="inferred from homology"/>
<feature type="domain" description="AMP-binding enzyme C-terminal" evidence="5">
    <location>
        <begin position="457"/>
        <end position="533"/>
    </location>
</feature>
<dbReference type="GO" id="GO:0004467">
    <property type="term" value="F:long-chain fatty acid-CoA ligase activity"/>
    <property type="evidence" value="ECO:0007669"/>
    <property type="project" value="TreeGrafter"/>
</dbReference>
<feature type="domain" description="AMP-dependent synthetase/ligase" evidence="4">
    <location>
        <begin position="31"/>
        <end position="406"/>
    </location>
</feature>
<comment type="similarity">
    <text evidence="2">Belongs to the ATP-dependent AMP-binding enzyme family.</text>
</comment>
<dbReference type="GO" id="GO:0046949">
    <property type="term" value="P:fatty-acyl-CoA biosynthetic process"/>
    <property type="evidence" value="ECO:0007669"/>
    <property type="project" value="TreeGrafter"/>
</dbReference>
<comment type="caution">
    <text evidence="6">The sequence shown here is derived from an EMBL/GenBank/DDBJ whole genome shotgun (WGS) entry which is preliminary data.</text>
</comment>
<gene>
    <name evidence="6" type="ORF">RI129_005470</name>
</gene>
<dbReference type="FunFam" id="3.30.300.30:FF:000007">
    <property type="entry name" value="4-coumarate--CoA ligase 2"/>
    <property type="match status" value="1"/>
</dbReference>
<dbReference type="InterPro" id="IPR000873">
    <property type="entry name" value="AMP-dep_synth/lig_dom"/>
</dbReference>
<evidence type="ECO:0000259" key="5">
    <source>
        <dbReference type="Pfam" id="PF13193"/>
    </source>
</evidence>
<dbReference type="PANTHER" id="PTHR24096">
    <property type="entry name" value="LONG-CHAIN-FATTY-ACID--COA LIGASE"/>
    <property type="match status" value="1"/>
</dbReference>
<keyword evidence="3" id="KW-0576">Peroxisome</keyword>
<name>A0AAN7VK65_9COLE</name>
<dbReference type="Pfam" id="PF13193">
    <property type="entry name" value="AMP-binding_C"/>
    <property type="match status" value="1"/>
</dbReference>
<dbReference type="EMBL" id="JAVRBK010000003">
    <property type="protein sequence ID" value="KAK5647006.1"/>
    <property type="molecule type" value="Genomic_DNA"/>
</dbReference>
<dbReference type="InterPro" id="IPR045851">
    <property type="entry name" value="AMP-bd_C_sf"/>
</dbReference>
<dbReference type="PROSITE" id="PS00455">
    <property type="entry name" value="AMP_BINDING"/>
    <property type="match status" value="1"/>
</dbReference>
<comment type="subcellular location">
    <subcellularLocation>
        <location evidence="1">Peroxisome</location>
    </subcellularLocation>
</comment>
<accession>A0AAN7VK65</accession>
<dbReference type="InterPro" id="IPR020845">
    <property type="entry name" value="AMP-binding_CS"/>
</dbReference>
<dbReference type="PANTHER" id="PTHR24096:SF422">
    <property type="entry name" value="BCDNA.GH02901"/>
    <property type="match status" value="1"/>
</dbReference>
<evidence type="ECO:0000256" key="3">
    <source>
        <dbReference type="ARBA" id="ARBA00023140"/>
    </source>
</evidence>
<dbReference type="Gene3D" id="3.30.300.30">
    <property type="match status" value="1"/>
</dbReference>
<dbReference type="Gene3D" id="3.40.50.12780">
    <property type="entry name" value="N-terminal domain of ligase-like"/>
    <property type="match status" value="1"/>
</dbReference>
<organism evidence="6 7">
    <name type="scientific">Pyrocoelia pectoralis</name>
    <dbReference type="NCBI Taxonomy" id="417401"/>
    <lineage>
        <taxon>Eukaryota</taxon>
        <taxon>Metazoa</taxon>
        <taxon>Ecdysozoa</taxon>
        <taxon>Arthropoda</taxon>
        <taxon>Hexapoda</taxon>
        <taxon>Insecta</taxon>
        <taxon>Pterygota</taxon>
        <taxon>Neoptera</taxon>
        <taxon>Endopterygota</taxon>
        <taxon>Coleoptera</taxon>
        <taxon>Polyphaga</taxon>
        <taxon>Elateriformia</taxon>
        <taxon>Elateroidea</taxon>
        <taxon>Lampyridae</taxon>
        <taxon>Lampyrinae</taxon>
        <taxon>Pyrocoelia</taxon>
    </lineage>
</organism>
<evidence type="ECO:0000256" key="1">
    <source>
        <dbReference type="ARBA" id="ARBA00004275"/>
    </source>
</evidence>
<dbReference type="GO" id="GO:0005777">
    <property type="term" value="C:peroxisome"/>
    <property type="evidence" value="ECO:0007669"/>
    <property type="project" value="UniProtKB-SubCell"/>
</dbReference>
<dbReference type="InterPro" id="IPR042099">
    <property type="entry name" value="ANL_N_sf"/>
</dbReference>
<evidence type="ECO:0000313" key="7">
    <source>
        <dbReference type="Proteomes" id="UP001329430"/>
    </source>
</evidence>
<protein>
    <submittedName>
        <fullName evidence="6">Uncharacterized protein</fullName>
    </submittedName>
</protein>
<keyword evidence="7" id="KW-1185">Reference proteome</keyword>
<dbReference type="SUPFAM" id="SSF56801">
    <property type="entry name" value="Acetyl-CoA synthetase-like"/>
    <property type="match status" value="1"/>
</dbReference>
<evidence type="ECO:0000256" key="2">
    <source>
        <dbReference type="ARBA" id="ARBA00006432"/>
    </source>
</evidence>
<evidence type="ECO:0000259" key="4">
    <source>
        <dbReference type="Pfam" id="PF00501"/>
    </source>
</evidence>
<dbReference type="InterPro" id="IPR025110">
    <property type="entry name" value="AMP-bd_C"/>
</dbReference>
<sequence>MQARVLSRKLHSIVPHIDIPCIDLEKYIWKKLYKWHNKTAVVCAATKRQYTYLELYNKTNSMANFLFKLTEGKRNDTVAIILPNLPEFPIAVLGAIQAGLKITTINPNYTPDEMGKQLLLTESKVIFTTNENHKIVEQTLQLFKLKIPTVIIRTRADEQLPNDTINFADVTQEIHQTQLDVTRNHDDTAFLLFSGGTTGHPKPIELTHRSIVSNIHQTSIPDFDIFEETNGSEQDIIPVMIPMYHGFGLTYVLLHGLSKGCKMVSVPKFTTGVLVNVLQDYTSSKLAVVPTIYHALLRSEYITPVHLMNVKTVVCSGAPLSANDVMLLNAKANGKVNVMQLLGSAESLLTFTQSMYIKNGTKPGGIGFLLPSTEAKVVSVYGEKTLGVNEQGEILIRGPQVMKGYHKNEKATQEAFTEDKWLKTGDVGYYDEDDHFFITDRIKDMIKVKGYQVYSSELEEIIKQEPNVADVAVIGVPHNVFGEVPKAFVVPKRGSLISPNTIQEYVKSRVVNYKQLRGGVFFIDSIPRSPIGKILKKELKNL</sequence>
<dbReference type="AlphaFoldDB" id="A0AAN7VK65"/>